<evidence type="ECO:0000313" key="2">
    <source>
        <dbReference type="EMBL" id="AWN02652.1"/>
    </source>
</evidence>
<dbReference type="RefSeq" id="YP_009965258.1">
    <property type="nucleotide sequence ID" value="NC_051740.1"/>
</dbReference>
<feature type="transmembrane region" description="Helical" evidence="1">
    <location>
        <begin position="28"/>
        <end position="47"/>
    </location>
</feature>
<keyword evidence="3" id="KW-1185">Reference proteome</keyword>
<keyword evidence="1" id="KW-1133">Transmembrane helix</keyword>
<reference evidence="3" key="1">
    <citation type="submission" date="2018-04" db="EMBL/GenBank/DDBJ databases">
        <authorList>
            <person name="Go L.Y."/>
            <person name="Mitchell J.A."/>
        </authorList>
    </citation>
    <scope>NUCLEOTIDE SEQUENCE [LARGE SCALE GENOMIC DNA]</scope>
</reference>
<gene>
    <name evidence="2" type="primary">51</name>
    <name evidence="2" type="ORF">SEA_XAVIA_51</name>
</gene>
<proteinExistence type="predicted"/>
<dbReference type="EMBL" id="MH230879">
    <property type="protein sequence ID" value="AWN02652.1"/>
    <property type="molecule type" value="Genomic_DNA"/>
</dbReference>
<evidence type="ECO:0000256" key="1">
    <source>
        <dbReference type="SAM" id="Phobius"/>
    </source>
</evidence>
<dbReference type="GeneID" id="60336982"/>
<dbReference type="KEGG" id="vg:60336982"/>
<protein>
    <submittedName>
        <fullName evidence="2">Uncharacterized protein</fullName>
    </submittedName>
</protein>
<keyword evidence="1" id="KW-0472">Membrane</keyword>
<name>A0A2U8UHK9_9CAUD</name>
<accession>A0A2U8UHK9</accession>
<evidence type="ECO:0000313" key="3">
    <source>
        <dbReference type="Proteomes" id="UP000246903"/>
    </source>
</evidence>
<organism evidence="2 3">
    <name type="scientific">Mycobacterium phage Xavia</name>
    <dbReference type="NCBI Taxonomy" id="2178923"/>
    <lineage>
        <taxon>Viruses</taxon>
        <taxon>Duplodnaviria</taxon>
        <taxon>Heunggongvirae</taxon>
        <taxon>Uroviricota</taxon>
        <taxon>Caudoviricetes</taxon>
        <taxon>Pclasvirinae</taxon>
        <taxon>Xaviavirus</taxon>
        <taxon>Xaviavirus xavia</taxon>
    </lineage>
</organism>
<sequence length="118" mass="13396">MTRALWIAAWVFAVIAWAAFVLLERDLFVVAGILCALAFLAWGFRAYPDVDPDEWAADEWWHEPEEVNAMYPHEHDEWRRAVNDMSEAERAAAVDAPRRALGVIGDRDDARDEIGGGR</sequence>
<keyword evidence="1" id="KW-0812">Transmembrane</keyword>
<dbReference type="Proteomes" id="UP000246903">
    <property type="component" value="Segment"/>
</dbReference>